<evidence type="ECO:0000259" key="27">
    <source>
        <dbReference type="PROSITE" id="PS50893"/>
    </source>
</evidence>
<evidence type="ECO:0000259" key="28">
    <source>
        <dbReference type="PROSITE" id="PS50929"/>
    </source>
</evidence>
<keyword evidence="22" id="KW-0687">Ribonucleoprotein</keyword>
<dbReference type="InterPro" id="IPR001780">
    <property type="entry name" value="Ribosomal_eL33"/>
</dbReference>
<dbReference type="InterPro" id="IPR003593">
    <property type="entry name" value="AAA+_ATPase"/>
</dbReference>
<keyword evidence="16" id="KW-0862">Zinc</keyword>
<comment type="subcellular location">
    <subcellularLocation>
        <location evidence="3">Cytoplasm</location>
    </subcellularLocation>
    <subcellularLocation>
        <location evidence="2">Endomembrane system</location>
        <topology evidence="2">Multi-pass membrane protein</topology>
    </subcellularLocation>
</comment>
<dbReference type="InterPro" id="IPR011527">
    <property type="entry name" value="ABC1_TM_dom"/>
</dbReference>
<dbReference type="InterPro" id="IPR001930">
    <property type="entry name" value="Peptidase_M1"/>
</dbReference>
<dbReference type="GO" id="GO:0003735">
    <property type="term" value="F:structural constituent of ribosome"/>
    <property type="evidence" value="ECO:0007669"/>
    <property type="project" value="InterPro"/>
</dbReference>
<evidence type="ECO:0000256" key="16">
    <source>
        <dbReference type="ARBA" id="ARBA00022833"/>
    </source>
</evidence>
<dbReference type="FunFam" id="3.30.2010.30:FF:000001">
    <property type="entry name" value="Leukotriene A(4) hydrolase"/>
    <property type="match status" value="1"/>
</dbReference>
<dbReference type="InterPro" id="IPR042097">
    <property type="entry name" value="Aminopeptidase_N-like_N_sf"/>
</dbReference>
<dbReference type="GO" id="GO:0140359">
    <property type="term" value="F:ABC-type transporter activity"/>
    <property type="evidence" value="ECO:0007669"/>
    <property type="project" value="InterPro"/>
</dbReference>
<keyword evidence="17" id="KW-0067">ATP-binding</keyword>
<dbReference type="SMART" id="SM01263">
    <property type="entry name" value="Leuk-A4-hydro_C"/>
    <property type="match status" value="1"/>
</dbReference>
<dbReference type="SUPFAM" id="SSF55486">
    <property type="entry name" value="Metalloproteases ('zincins'), catalytic domain"/>
    <property type="match status" value="1"/>
</dbReference>
<feature type="transmembrane region" description="Helical" evidence="26">
    <location>
        <begin position="590"/>
        <end position="617"/>
    </location>
</feature>
<keyword evidence="18" id="KW-0689">Ribosomal protein</keyword>
<evidence type="ECO:0000256" key="1">
    <source>
        <dbReference type="ARBA" id="ARBA00001947"/>
    </source>
</evidence>
<dbReference type="GO" id="GO:0008270">
    <property type="term" value="F:zinc ion binding"/>
    <property type="evidence" value="ECO:0007669"/>
    <property type="project" value="InterPro"/>
</dbReference>
<accession>A0A444U6M1</accession>
<dbReference type="InterPro" id="IPR027417">
    <property type="entry name" value="P-loop_NTPase"/>
</dbReference>
<feature type="domain" description="ABC transmembrane type-1" evidence="28">
    <location>
        <begin position="373"/>
        <end position="652"/>
    </location>
</feature>
<feature type="compositionally biased region" description="Basic and acidic residues" evidence="25">
    <location>
        <begin position="1391"/>
        <end position="1406"/>
    </location>
</feature>
<dbReference type="GO" id="GO:0022625">
    <property type="term" value="C:cytosolic large ribosomal subunit"/>
    <property type="evidence" value="ECO:0007669"/>
    <property type="project" value="UniProtKB-ARBA"/>
</dbReference>
<feature type="transmembrane region" description="Helical" evidence="26">
    <location>
        <begin position="484"/>
        <end position="506"/>
    </location>
</feature>
<evidence type="ECO:0000256" key="4">
    <source>
        <dbReference type="ARBA" id="ARBA00009269"/>
    </source>
</evidence>
<dbReference type="PANTHER" id="PTHR24223">
    <property type="entry name" value="ATP-BINDING CASSETTE SUB-FAMILY C"/>
    <property type="match status" value="1"/>
</dbReference>
<feature type="domain" description="ABC transporter" evidence="27">
    <location>
        <begin position="1435"/>
        <end position="1669"/>
    </location>
</feature>
<dbReference type="Pfam" id="PF00664">
    <property type="entry name" value="ABC_membrane"/>
    <property type="match status" value="2"/>
</dbReference>
<feature type="transmembrane region" description="Helical" evidence="26">
    <location>
        <begin position="372"/>
        <end position="393"/>
    </location>
</feature>
<gene>
    <name evidence="29" type="ORF">EOD39_7496</name>
</gene>
<evidence type="ECO:0000256" key="23">
    <source>
        <dbReference type="ARBA" id="ARBA00035228"/>
    </source>
</evidence>
<dbReference type="CDD" id="cd18592">
    <property type="entry name" value="ABC_6TM_MRP5_8_9_D1"/>
    <property type="match status" value="2"/>
</dbReference>
<keyword evidence="30" id="KW-1185">Reference proteome</keyword>
<evidence type="ECO:0000256" key="5">
    <source>
        <dbReference type="ARBA" id="ARBA00009726"/>
    </source>
</evidence>
<evidence type="ECO:0000256" key="6">
    <source>
        <dbReference type="ARBA" id="ARBA00010136"/>
    </source>
</evidence>
<dbReference type="InterPro" id="IPR036640">
    <property type="entry name" value="ABC1_TM_sf"/>
</dbReference>
<dbReference type="GO" id="GO:0005524">
    <property type="term" value="F:ATP binding"/>
    <property type="evidence" value="ECO:0007669"/>
    <property type="project" value="UniProtKB-KW"/>
</dbReference>
<dbReference type="Gene3D" id="2.60.40.1730">
    <property type="entry name" value="tricorn interacting facor f3 domain"/>
    <property type="match status" value="1"/>
</dbReference>
<evidence type="ECO:0000256" key="17">
    <source>
        <dbReference type="ARBA" id="ARBA00022840"/>
    </source>
</evidence>
<dbReference type="Pfam" id="PF01247">
    <property type="entry name" value="Ribosomal_L35Ae"/>
    <property type="match status" value="1"/>
</dbReference>
<dbReference type="Pfam" id="PF17900">
    <property type="entry name" value="Peptidase_M1_N"/>
    <property type="match status" value="1"/>
</dbReference>
<comment type="subunit">
    <text evidence="7">Component of the large ribosomal subunit.</text>
</comment>
<dbReference type="FunFam" id="1.20.1560.10:FF:000012">
    <property type="entry name" value="ATP binding cassette subfamily C member 5"/>
    <property type="match status" value="2"/>
</dbReference>
<dbReference type="InterPro" id="IPR016024">
    <property type="entry name" value="ARM-type_fold"/>
</dbReference>
<evidence type="ECO:0000256" key="20">
    <source>
        <dbReference type="ARBA" id="ARBA00023049"/>
    </source>
</evidence>
<feature type="transmembrane region" description="Helical" evidence="26">
    <location>
        <begin position="904"/>
        <end position="921"/>
    </location>
</feature>
<keyword evidence="21 26" id="KW-0472">Membrane</keyword>
<dbReference type="Gene3D" id="1.10.390.10">
    <property type="entry name" value="Neutral Protease Domain 2"/>
    <property type="match status" value="1"/>
</dbReference>
<dbReference type="FunFam" id="2.40.10.190:FF:000005">
    <property type="entry name" value="60S ribosomal protein L35a"/>
    <property type="match status" value="1"/>
</dbReference>
<feature type="region of interest" description="Disordered" evidence="25">
    <location>
        <begin position="1384"/>
        <end position="1406"/>
    </location>
</feature>
<dbReference type="GO" id="GO:0006412">
    <property type="term" value="P:translation"/>
    <property type="evidence" value="ECO:0007669"/>
    <property type="project" value="InterPro"/>
</dbReference>
<dbReference type="GO" id="GO:0008237">
    <property type="term" value="F:metallopeptidase activity"/>
    <property type="evidence" value="ECO:0007669"/>
    <property type="project" value="UniProtKB-KW"/>
</dbReference>
<evidence type="ECO:0000256" key="11">
    <source>
        <dbReference type="ARBA" id="ARBA00022692"/>
    </source>
</evidence>
<dbReference type="SUPFAM" id="SSF50447">
    <property type="entry name" value="Translation proteins"/>
    <property type="match status" value="1"/>
</dbReference>
<feature type="region of interest" description="Disordered" evidence="25">
    <location>
        <begin position="696"/>
        <end position="734"/>
    </location>
</feature>
<evidence type="ECO:0000256" key="26">
    <source>
        <dbReference type="SAM" id="Phobius"/>
    </source>
</evidence>
<evidence type="ECO:0000256" key="12">
    <source>
        <dbReference type="ARBA" id="ARBA00022723"/>
    </source>
</evidence>
<dbReference type="SUPFAM" id="SSF90123">
    <property type="entry name" value="ABC transporter transmembrane region"/>
    <property type="match status" value="2"/>
</dbReference>
<dbReference type="InterPro" id="IPR045357">
    <property type="entry name" value="Aminopeptidase_N-like_N"/>
</dbReference>
<evidence type="ECO:0000256" key="25">
    <source>
        <dbReference type="SAM" id="MobiDB-lite"/>
    </source>
</evidence>
<feature type="transmembrane region" description="Helical" evidence="26">
    <location>
        <begin position="512"/>
        <end position="529"/>
    </location>
</feature>
<organism evidence="29 30">
    <name type="scientific">Acipenser ruthenus</name>
    <name type="common">Sterlet sturgeon</name>
    <dbReference type="NCBI Taxonomy" id="7906"/>
    <lineage>
        <taxon>Eukaryota</taxon>
        <taxon>Metazoa</taxon>
        <taxon>Chordata</taxon>
        <taxon>Craniata</taxon>
        <taxon>Vertebrata</taxon>
        <taxon>Euteleostomi</taxon>
        <taxon>Actinopterygii</taxon>
        <taxon>Chondrostei</taxon>
        <taxon>Acipenseriformes</taxon>
        <taxon>Acipenseridae</taxon>
        <taxon>Acipenser</taxon>
    </lineage>
</organism>
<dbReference type="InterPro" id="IPR050173">
    <property type="entry name" value="ABC_transporter_C-like"/>
</dbReference>
<feature type="domain" description="ABC transporter" evidence="27">
    <location>
        <begin position="1148"/>
        <end position="1370"/>
    </location>
</feature>
<dbReference type="Gene3D" id="3.40.50.300">
    <property type="entry name" value="P-loop containing nucleotide triphosphate hydrolases"/>
    <property type="match status" value="2"/>
</dbReference>
<evidence type="ECO:0000256" key="19">
    <source>
        <dbReference type="ARBA" id="ARBA00022989"/>
    </source>
</evidence>
<comment type="similarity">
    <text evidence="5">Belongs to the ABC transporter superfamily. ABCC family. Conjugate transporter (TC 3.A.1.208) subfamily.</text>
</comment>
<dbReference type="SUPFAM" id="SSF63737">
    <property type="entry name" value="Leukotriene A4 hydrolase N-terminal domain"/>
    <property type="match status" value="1"/>
</dbReference>
<dbReference type="FunFam" id="3.40.50.300:FF:000605">
    <property type="entry name" value="multidrug resistance-associated protein 5 isoform X1"/>
    <property type="match status" value="1"/>
</dbReference>
<dbReference type="Proteomes" id="UP000289886">
    <property type="component" value="Unassembled WGS sequence"/>
</dbReference>
<feature type="transmembrane region" description="Helical" evidence="26">
    <location>
        <begin position="413"/>
        <end position="435"/>
    </location>
</feature>
<evidence type="ECO:0000256" key="22">
    <source>
        <dbReference type="ARBA" id="ARBA00023274"/>
    </source>
</evidence>
<comment type="similarity">
    <text evidence="6">Belongs to the peptidase M1 family.</text>
</comment>
<dbReference type="CDD" id="cd03250">
    <property type="entry name" value="ABCC_MRP_domain1"/>
    <property type="match status" value="1"/>
</dbReference>
<reference evidence="29 30" key="1">
    <citation type="submission" date="2019-01" db="EMBL/GenBank/DDBJ databases">
        <title>Draft Genome and Complete Hox-Cluster Characterization of the Sterlet Sturgeon (Acipenser ruthenus).</title>
        <authorList>
            <person name="Wei Q."/>
        </authorList>
    </citation>
    <scope>NUCLEOTIDE SEQUENCE [LARGE SCALE GENOMIC DNA]</scope>
    <source>
        <strain evidence="29">WHYD16114868_AA</strain>
        <tissue evidence="29">Blood</tissue>
    </source>
</reference>
<evidence type="ECO:0000256" key="13">
    <source>
        <dbReference type="ARBA" id="ARBA00022737"/>
    </source>
</evidence>
<dbReference type="CDD" id="cd03244">
    <property type="entry name" value="ABCC_MRP_domain2"/>
    <property type="match status" value="1"/>
</dbReference>
<protein>
    <recommendedName>
        <fullName evidence="23">Large ribosomal subunit protein eL33</fullName>
    </recommendedName>
    <alternativeName>
        <fullName evidence="24">60S ribosomal protein L35a</fullName>
    </alternativeName>
</protein>
<keyword evidence="9" id="KW-0963">Cytoplasm</keyword>
<feature type="transmembrane region" description="Helical" evidence="26">
    <location>
        <begin position="623"/>
        <end position="640"/>
    </location>
</feature>
<evidence type="ECO:0000256" key="15">
    <source>
        <dbReference type="ARBA" id="ARBA00022801"/>
    </source>
</evidence>
<evidence type="ECO:0000313" key="30">
    <source>
        <dbReference type="Proteomes" id="UP000289886"/>
    </source>
</evidence>
<evidence type="ECO:0000256" key="7">
    <source>
        <dbReference type="ARBA" id="ARBA00011133"/>
    </source>
</evidence>
<evidence type="ECO:0000256" key="2">
    <source>
        <dbReference type="ARBA" id="ARBA00004127"/>
    </source>
</evidence>
<dbReference type="PROSITE" id="PS50929">
    <property type="entry name" value="ABC_TM1F"/>
    <property type="match status" value="2"/>
</dbReference>
<name>A0A444U6M1_ACIRT</name>
<dbReference type="PROSITE" id="PS50893">
    <property type="entry name" value="ABC_TRANSPORTER_2"/>
    <property type="match status" value="2"/>
</dbReference>
<dbReference type="GO" id="GO:0016887">
    <property type="term" value="F:ATP hydrolysis activity"/>
    <property type="evidence" value="ECO:0007669"/>
    <property type="project" value="InterPro"/>
</dbReference>
<evidence type="ECO:0000256" key="21">
    <source>
        <dbReference type="ARBA" id="ARBA00023136"/>
    </source>
</evidence>
<comment type="similarity">
    <text evidence="4">Belongs to the eukaryotic ribosomal protein eL33 family.</text>
</comment>
<evidence type="ECO:0000256" key="3">
    <source>
        <dbReference type="ARBA" id="ARBA00004496"/>
    </source>
</evidence>
<proteinExistence type="inferred from homology"/>
<evidence type="ECO:0000256" key="24">
    <source>
        <dbReference type="ARBA" id="ARBA00035530"/>
    </source>
</evidence>
<feature type="region of interest" description="Disordered" evidence="25">
    <location>
        <begin position="1088"/>
        <end position="1127"/>
    </location>
</feature>
<dbReference type="PROSITE" id="PS00211">
    <property type="entry name" value="ABC_TRANSPORTER_1"/>
    <property type="match status" value="2"/>
</dbReference>
<comment type="cofactor">
    <cofactor evidence="1">
        <name>Zn(2+)</name>
        <dbReference type="ChEBI" id="CHEBI:29105"/>
    </cofactor>
</comment>
<dbReference type="GO" id="GO:0016020">
    <property type="term" value="C:membrane"/>
    <property type="evidence" value="ECO:0007669"/>
    <property type="project" value="InterPro"/>
</dbReference>
<dbReference type="InterPro" id="IPR027268">
    <property type="entry name" value="Peptidase_M4/M1_CTD_sf"/>
</dbReference>
<evidence type="ECO:0000313" key="29">
    <source>
        <dbReference type="EMBL" id="RXM30837.1"/>
    </source>
</evidence>
<keyword evidence="19 26" id="KW-1133">Transmembrane helix</keyword>
<feature type="compositionally biased region" description="Basic residues" evidence="25">
    <location>
        <begin position="1099"/>
        <end position="1111"/>
    </location>
</feature>
<dbReference type="InterPro" id="IPR017871">
    <property type="entry name" value="ABC_transporter-like_CS"/>
</dbReference>
<feature type="domain" description="ABC transmembrane type-1" evidence="28">
    <location>
        <begin position="806"/>
        <end position="1044"/>
    </location>
</feature>
<evidence type="ECO:0000256" key="14">
    <source>
        <dbReference type="ARBA" id="ARBA00022741"/>
    </source>
</evidence>
<dbReference type="Gene3D" id="1.20.1560.10">
    <property type="entry name" value="ABC transporter type 1, transmembrane domain"/>
    <property type="match status" value="2"/>
</dbReference>
<feature type="compositionally biased region" description="Basic residues" evidence="25">
    <location>
        <begin position="707"/>
        <end position="719"/>
    </location>
</feature>
<dbReference type="SUPFAM" id="SSF52540">
    <property type="entry name" value="P-loop containing nucleoside triphosphate hydrolases"/>
    <property type="match status" value="2"/>
</dbReference>
<dbReference type="InterPro" id="IPR038661">
    <property type="entry name" value="Ribosomal_eL33_sf"/>
</dbReference>
<dbReference type="PANTHER" id="PTHR24223:SF196">
    <property type="entry name" value="ATP-BINDING CASSETTE SUB-FAMILY C MEMBER 5"/>
    <property type="match status" value="1"/>
</dbReference>
<feature type="transmembrane region" description="Helical" evidence="26">
    <location>
        <begin position="872"/>
        <end position="898"/>
    </location>
</feature>
<keyword evidence="10" id="KW-0645">Protease</keyword>
<comment type="caution">
    <text evidence="29">The sequence shown here is derived from an EMBL/GenBank/DDBJ whole genome shotgun (WGS) entry which is preliminary data.</text>
</comment>
<dbReference type="SUPFAM" id="SSF48371">
    <property type="entry name" value="ARM repeat"/>
    <property type="match status" value="1"/>
</dbReference>
<dbReference type="GO" id="GO:0012505">
    <property type="term" value="C:endomembrane system"/>
    <property type="evidence" value="ECO:0007669"/>
    <property type="project" value="UniProtKB-SubCell"/>
</dbReference>
<dbReference type="InterPro" id="IPR014782">
    <property type="entry name" value="Peptidase_M1_dom"/>
</dbReference>
<keyword evidence="8" id="KW-0813">Transport</keyword>
<dbReference type="Gene3D" id="2.40.10.190">
    <property type="entry name" value="translation elongation factor selb, chain A, domain 4"/>
    <property type="match status" value="1"/>
</dbReference>
<keyword evidence="12" id="KW-0479">Metal-binding</keyword>
<keyword evidence="20" id="KW-0482">Metalloprotease</keyword>
<sequence>MPGRLWSKAIFAGYKRGLRNQREHTALLKIEGVYTRDETDFYLGKRCAYVYKAKKNTVTPGGKPNKTRVIWGKVTRAHGNSGMIRAKFSSNLPAKAMGHRVRVVSVLLHSETEYQAPKAQVSVLLHSETGYQPPKAQVSVLLQSETEYQPPKAQVSVLLHSETEYQAPKAQVSVLLHSETGYQPPKAQVSVLLHSETGYQPRKAQVSVLLHSETEYLPPKAQVSVLLHSETGYQPRKAQNRAVCQDALETAARAEGLPLEQLKILDEENPKSKYHQSINLLKPFRTTSKHKHPVDNAGLFSLMTFNWLTPVAAQAHKKGELNLEDVWALSKLESSEHNSRRLARLWQSELRDCGEEDASLRRVVWKFCRTRILISIVSLMITQLAGFTGPAFVVKGLLEYTQHSEPRVAYGLLLVLGLFMTEVIRSWSLALTWALNYRTGTRLRGAILTLAFQKILRLKNIKEKSMGELINMCSNDGLRMFEAAAVGSLLTGGPLIAILGMVFNVIVLGPTSLLGSAVFILFYPAMMFVSRLTAYFRRKGVAVTDERVQKMNEILNYIKFIKMYAWVKAFSQAVQKIREEERRILERAGYFQSITVGVAPIVVVIASVATFSVHMLLGYDLTAAQAFTVVTVFNAMTFALKVTPFSVKSLSEASVAVDRFKSLFLMEEVQIIRTKPSNPLNAIELTGASLAWDTSSTSAYPTPKGTPKLKKDKGKRKDRKRQEDEEEEEKGLGKQGVLAEQKGHLLLDSDEQHSPGDENKVIQSISLRLQRTLHCIELSIEEAFVVKGLLEYTQHSEPRVAYGLLLVLGLFMTEVIRSWSLALTWALNYRTGTRLRGAILTLAFQKILRLKNIKEKSMGELINMCSNDGLRMFEAAAVGSLLTGGPLIAILGMVFNVIVLGPTSLLGSAVFILFYPAMMFVSRLTAYFRRKGVAVTDERVQKMNEILNYIKFIKMYAWVKAFSQAVQKIREEERRILERAGYFQSITVGVAPIVVVIASVATFSVHMLLGYDLTAAQAFTVVTVFNAMTFALKVTPFSVKSLSEASVAVDRFKSLFLMEEVQIIRTKPSNPLNAIELTGASLAWDTSSTSAYPTPKGTPKLKKDKGKRKDRKRQEDEEEEEKGLGKQGVLAEQKGHLLLDSDEQHSPGDENKVIQSISLRLQRTLHCIELSIEEGKLVGICGSVGSGKTSLISAILGQMTLLDGSIAVNGNFAYVAQQAWIFNSSLRDNILFGKEYEEDRYNTVLSACCLRTDLAILPNGDLTEVGERGANLSGGQRQRISLARALYSDRAIYILDDPLSALDAHVGNHIFNNAIKKQLKLKTILFVTHQLQYLVDCDEVIFMKDGSITEKGTHEDLMGLNGDYAAMFNNLQLGEAPHIEVNKKNTNSLKKPPEKGPKAGSVKKEKTVNKDDALEAPARIKNKAPPKGWPHEGEIVFDNTEMRYRENLPLVLKKVSFTIRAKEKIGIVGRTGSGKSSLGVVLFRLVEPCGGSIKIDGVNINEIGLADLRSKLSIIPQEPVLFSGTVRSNLDPFKQYNEEQVWDALERTHMKECIAQLPLKLDSEVVENGENFSVGERQLLSVARALLRCCKILILDEATAAMDSETDSLIQETIREAFEDCTTLTIAHRLQTVLSCDRIMVLNQGEVVEFDEPSNLLANENSRFCAMLAAVDNKITRPTLCCCRKVLSIPNTKSENSMPAMGQSPPVDIASASNFHSFTLRHFHLSLQLNFRDKEMTGRQVLELCSTKPDTQTLVLDTHQSLLIHSIDCKVHSASGDQVCTSLTYRVDPFTDYGSSLTISLPAAIRPQHTFQIIIRYKTTDGPAIWWLDSELTCGNSKPFVFTQGHSVCNRSFFPCFDTPAVKCTYSATVRHSAGCLIPVSRHNAGCLIPASKHSAGCLIPVSKHSAGSPDSLCCIASCRSRIWAEPCLLNAAVSKLSGLVERRLTVAESLFGPYMWGRYDIVFLPPSFPIVAMENPCLTFIISSILESSEFLVIDVIHEIAHGWFGNAVTNATWEEMWLSEGLATYAQRRITTEAYGSAFTCLETVFRLDALHRQMRLLGDNNPVSKLQVKFEPGVNPSSLMNLFTYEKGYCFVSYLSQLCGDTKRFDSFRAYIEKFKFTSVVAHDLLEFFLGFFPELKERCVANREEVMTRLSRSYSTLLDSMNAEVRIRWLQIVVRNSYYPDLYKVRRFLESHTSRMYTVPLYEDLCGGTMKSFAVEVFYQTQARLHINLRRTVQQILAQTFSAFVTVPTAPPSGDRPPDTAIALRDVNVLA</sequence>
<keyword evidence="13" id="KW-0677">Repeat</keyword>
<dbReference type="InterPro" id="IPR003439">
    <property type="entry name" value="ABC_transporter-like_ATP-bd"/>
</dbReference>
<evidence type="ECO:0000256" key="9">
    <source>
        <dbReference type="ARBA" id="ARBA00022490"/>
    </source>
</evidence>
<dbReference type="Pfam" id="PF09127">
    <property type="entry name" value="Leuk-A4-hydro_C"/>
    <property type="match status" value="1"/>
</dbReference>
<dbReference type="Gene3D" id="3.30.2010.30">
    <property type="match status" value="1"/>
</dbReference>
<dbReference type="HAMAP" id="MF_00573">
    <property type="entry name" value="Ribosomal_eL33"/>
    <property type="match status" value="1"/>
</dbReference>
<dbReference type="SMART" id="SM00382">
    <property type="entry name" value="AAA"/>
    <property type="match status" value="2"/>
</dbReference>
<keyword evidence="11 26" id="KW-0812">Transmembrane</keyword>
<evidence type="ECO:0000256" key="18">
    <source>
        <dbReference type="ARBA" id="ARBA00022980"/>
    </source>
</evidence>
<dbReference type="Pfam" id="PF01433">
    <property type="entry name" value="Peptidase_M1"/>
    <property type="match status" value="1"/>
</dbReference>
<dbReference type="EMBL" id="SCEB01215189">
    <property type="protein sequence ID" value="RXM30837.1"/>
    <property type="molecule type" value="Genomic_DNA"/>
</dbReference>
<evidence type="ECO:0000256" key="10">
    <source>
        <dbReference type="ARBA" id="ARBA00022670"/>
    </source>
</evidence>
<dbReference type="InterPro" id="IPR015211">
    <property type="entry name" value="Peptidase_M1_C"/>
</dbReference>
<dbReference type="Pfam" id="PF00005">
    <property type="entry name" value="ABC_tran"/>
    <property type="match status" value="2"/>
</dbReference>
<feature type="transmembrane region" description="Helical" evidence="26">
    <location>
        <begin position="982"/>
        <end position="1009"/>
    </location>
</feature>
<dbReference type="InterPro" id="IPR009000">
    <property type="entry name" value="Transl_B-barrel_sf"/>
</dbReference>
<keyword evidence="14" id="KW-0547">Nucleotide-binding</keyword>
<dbReference type="FunFam" id="3.40.50.300:FF:000074">
    <property type="entry name" value="Multidrug resistance-associated protein 5 isoform 1"/>
    <property type="match status" value="1"/>
</dbReference>
<dbReference type="GO" id="GO:0006508">
    <property type="term" value="P:proteolysis"/>
    <property type="evidence" value="ECO:0007669"/>
    <property type="project" value="UniProtKB-KW"/>
</dbReference>
<evidence type="ECO:0000256" key="8">
    <source>
        <dbReference type="ARBA" id="ARBA00022448"/>
    </source>
</evidence>
<keyword evidence="15" id="KW-0378">Hydrolase</keyword>
<dbReference type="PRINTS" id="PR00756">
    <property type="entry name" value="ALADIPTASE"/>
</dbReference>